<dbReference type="Ensembl" id="ENSJHYT00000008523.1">
    <property type="protein sequence ID" value="ENSJHYP00000006979.1"/>
    <property type="gene ID" value="ENSJHYG00000005613.1"/>
</dbReference>
<dbReference type="GO" id="GO:0042974">
    <property type="term" value="F:nuclear retinoic acid receptor binding"/>
    <property type="evidence" value="ECO:0007669"/>
    <property type="project" value="TreeGrafter"/>
</dbReference>
<dbReference type="GO" id="GO:0006357">
    <property type="term" value="P:regulation of transcription by RNA polymerase II"/>
    <property type="evidence" value="ECO:0007669"/>
    <property type="project" value="TreeGrafter"/>
</dbReference>
<dbReference type="GO" id="GO:0046966">
    <property type="term" value="F:nuclear thyroid hormone receptor binding"/>
    <property type="evidence" value="ECO:0007669"/>
    <property type="project" value="TreeGrafter"/>
</dbReference>
<keyword evidence="2" id="KW-1185">Reference proteome</keyword>
<evidence type="ECO:0000313" key="1">
    <source>
        <dbReference type="Ensembl" id="ENSJHYP00000006979.1"/>
    </source>
</evidence>
<dbReference type="OMA" id="MMNAASH"/>
<proteinExistence type="predicted"/>
<dbReference type="PANTHER" id="PTHR12881:SF10">
    <property type="entry name" value="MEDIATOR OF RNA POLYMERASE II TRANSCRIPTION SUBUNIT 1"/>
    <property type="match status" value="1"/>
</dbReference>
<name>A0A8C5IPI8_JUNHY</name>
<accession>A0A8C5IPI8</accession>
<dbReference type="GO" id="GO:0003712">
    <property type="term" value="F:transcription coregulator activity"/>
    <property type="evidence" value="ECO:0007669"/>
    <property type="project" value="TreeGrafter"/>
</dbReference>
<dbReference type="GO" id="GO:0016592">
    <property type="term" value="C:mediator complex"/>
    <property type="evidence" value="ECO:0007669"/>
    <property type="project" value="TreeGrafter"/>
</dbReference>
<evidence type="ECO:0000313" key="2">
    <source>
        <dbReference type="Proteomes" id="UP000694408"/>
    </source>
</evidence>
<dbReference type="GO" id="GO:0097067">
    <property type="term" value="P:cellular response to thyroid hormone stimulus"/>
    <property type="evidence" value="ECO:0007669"/>
    <property type="project" value="TreeGrafter"/>
</dbReference>
<organism evidence="1 2">
    <name type="scientific">Junco hyemalis</name>
    <name type="common">Dark-eyed junco</name>
    <dbReference type="NCBI Taxonomy" id="40217"/>
    <lineage>
        <taxon>Eukaryota</taxon>
        <taxon>Metazoa</taxon>
        <taxon>Chordata</taxon>
        <taxon>Craniata</taxon>
        <taxon>Vertebrata</taxon>
        <taxon>Euteleostomi</taxon>
        <taxon>Archelosauria</taxon>
        <taxon>Archosauria</taxon>
        <taxon>Dinosauria</taxon>
        <taxon>Saurischia</taxon>
        <taxon>Theropoda</taxon>
        <taxon>Coelurosauria</taxon>
        <taxon>Aves</taxon>
        <taxon>Neognathae</taxon>
        <taxon>Neoaves</taxon>
        <taxon>Telluraves</taxon>
        <taxon>Australaves</taxon>
        <taxon>Passeriformes</taxon>
        <taxon>Passerellidae</taxon>
        <taxon>Junco</taxon>
    </lineage>
</organism>
<dbReference type="PANTHER" id="PTHR12881">
    <property type="entry name" value="MEDIATOR OF RNA POLYMERASE II TRANSCRIPTION SUBUNIT 1"/>
    <property type="match status" value="1"/>
</dbReference>
<protein>
    <submittedName>
        <fullName evidence="1">Uncharacterized protein</fullName>
    </submittedName>
</protein>
<dbReference type="InterPro" id="IPR051999">
    <property type="entry name" value="Mediator_complex_subunit_1"/>
</dbReference>
<dbReference type="Proteomes" id="UP000694408">
    <property type="component" value="Unplaced"/>
</dbReference>
<sequence length="116" mass="13424">MFSELLNFQKWLMVFPEHSCVPEAEKLNKMSSLLERLHAKYSQNRPWTETMKLVRQVMEKRVVLNSGGHQHLVSCLETLQKALKVSSLPAMTDRLESIARQSGWVCSSGWHRLLSQ</sequence>
<dbReference type="GO" id="GO:0042809">
    <property type="term" value="F:nuclear vitamin D receptor binding"/>
    <property type="evidence" value="ECO:0007669"/>
    <property type="project" value="TreeGrafter"/>
</dbReference>
<reference evidence="1" key="1">
    <citation type="submission" date="2025-08" db="UniProtKB">
        <authorList>
            <consortium name="Ensembl"/>
        </authorList>
    </citation>
    <scope>IDENTIFICATION</scope>
</reference>
<reference evidence="1" key="2">
    <citation type="submission" date="2025-09" db="UniProtKB">
        <authorList>
            <consortium name="Ensembl"/>
        </authorList>
    </citation>
    <scope>IDENTIFICATION</scope>
</reference>
<dbReference type="AlphaFoldDB" id="A0A8C5IPI8"/>